<feature type="binding site" evidence="13">
    <location>
        <position position="145"/>
    </location>
    <ligand>
        <name>Zn(2+)</name>
        <dbReference type="ChEBI" id="CHEBI:29105"/>
    </ligand>
</feature>
<dbReference type="CDD" id="cd07153">
    <property type="entry name" value="Fur_like"/>
    <property type="match status" value="1"/>
</dbReference>
<evidence type="ECO:0000256" key="9">
    <source>
        <dbReference type="ARBA" id="ARBA00023004"/>
    </source>
</evidence>
<evidence type="ECO:0000256" key="4">
    <source>
        <dbReference type="ARBA" id="ARBA00020910"/>
    </source>
</evidence>
<dbReference type="RefSeq" id="WP_006967380.1">
    <property type="nucleotide sequence ID" value="NZ_APJX01000008.1"/>
</dbReference>
<keyword evidence="10" id="KW-0805">Transcription regulation</keyword>
<evidence type="ECO:0000259" key="15">
    <source>
        <dbReference type="SMART" id="SM00899"/>
    </source>
</evidence>
<dbReference type="PANTHER" id="PTHR42954">
    <property type="entry name" value="FE(2+) TRANSPORT PROTEIN A"/>
    <property type="match status" value="1"/>
</dbReference>
<feature type="domain" description="Ferrous iron transporter FeoA-like" evidence="15">
    <location>
        <begin position="153"/>
        <end position="224"/>
    </location>
</feature>
<dbReference type="PANTHER" id="PTHR42954:SF2">
    <property type="entry name" value="FE(2+) TRANSPORT PROTEIN A"/>
    <property type="match status" value="1"/>
</dbReference>
<feature type="binding site" evidence="13">
    <location>
        <position position="102"/>
    </location>
    <ligand>
        <name>Zn(2+)</name>
        <dbReference type="ChEBI" id="CHEBI:29105"/>
    </ligand>
</feature>
<keyword evidence="11" id="KW-0238">DNA-binding</keyword>
<keyword evidence="7 13" id="KW-0479">Metal-binding</keyword>
<evidence type="ECO:0000256" key="7">
    <source>
        <dbReference type="ARBA" id="ARBA00022723"/>
    </source>
</evidence>
<evidence type="ECO:0000256" key="2">
    <source>
        <dbReference type="ARBA" id="ARBA00007957"/>
    </source>
</evidence>
<comment type="caution">
    <text evidence="16">The sequence shown here is derived from an EMBL/GenBank/DDBJ whole genome shotgun (WGS) entry which is preliminary data.</text>
</comment>
<feature type="binding site" evidence="14">
    <location>
        <position position="117"/>
    </location>
    <ligand>
        <name>Fe cation</name>
        <dbReference type="ChEBI" id="CHEBI:24875"/>
    </ligand>
</feature>
<sequence>MMINTHEQEKKQFMRLFREQGLDRFDERFQVLEAFLQLDHHVSHAEIVTQLKKNGIRLNDEFVISSMEHLCRFGFASKVEFDGGEPLYEHRHLGIHHDHMICTKCGTILEFKDEALEKQQQKVAKEYGFHMLQHRMEIYGLCSACMAKRQKLVLLHKAKQGEKLKVKQLEAGRQMQLRISSMGLKIGDELEVVSNGFGGQVVIATGETRLVIGSGMAQKIWVEPVDTSADASKNGHADHSTDPESIRVLLCDMRAGQEGTIVRVSGESTLRRRLLEMGINRGTRVYVEKYAPLKDPVELVVKGYHISLRVEEAAHILVENVTTRKDKK</sequence>
<feature type="binding site" evidence="13">
    <location>
        <position position="142"/>
    </location>
    <ligand>
        <name>Zn(2+)</name>
        <dbReference type="ChEBI" id="CHEBI:29105"/>
    </ligand>
</feature>
<dbReference type="InterPro" id="IPR052713">
    <property type="entry name" value="FeoA"/>
</dbReference>
<comment type="similarity">
    <text evidence="2">Belongs to the Fur family.</text>
</comment>
<dbReference type="InterPro" id="IPR036390">
    <property type="entry name" value="WH_DNA-bd_sf"/>
</dbReference>
<dbReference type="SMART" id="SM00899">
    <property type="entry name" value="FeoA"/>
    <property type="match status" value="2"/>
</dbReference>
<keyword evidence="5" id="KW-0963">Cytoplasm</keyword>
<dbReference type="InterPro" id="IPR008988">
    <property type="entry name" value="Transcriptional_repressor_C"/>
</dbReference>
<dbReference type="SUPFAM" id="SSF50037">
    <property type="entry name" value="C-terminal domain of transcriptional repressors"/>
    <property type="match status" value="2"/>
</dbReference>
<name>S0G3I8_9BACT</name>
<keyword evidence="12" id="KW-0804">Transcription</keyword>
<dbReference type="InterPro" id="IPR002481">
    <property type="entry name" value="FUR"/>
</dbReference>
<dbReference type="FunFam" id="3.30.1490.190:FF:000001">
    <property type="entry name" value="Ferric uptake regulation protein"/>
    <property type="match status" value="1"/>
</dbReference>
<protein>
    <recommendedName>
        <fullName evidence="4">Ferric uptake regulation protein</fullName>
    </recommendedName>
</protein>
<comment type="cofactor">
    <cofactor evidence="14">
        <name>Mn(2+)</name>
        <dbReference type="ChEBI" id="CHEBI:29035"/>
    </cofactor>
    <cofactor evidence="14">
        <name>Fe(2+)</name>
        <dbReference type="ChEBI" id="CHEBI:29033"/>
    </cofactor>
    <text evidence="14">Binds 1 Mn(2+) or Fe(2+) ion per subunit.</text>
</comment>
<feature type="binding site" evidence="14">
    <location>
        <position position="96"/>
    </location>
    <ligand>
        <name>Fe cation</name>
        <dbReference type="ChEBI" id="CHEBI:24875"/>
    </ligand>
</feature>
<keyword evidence="6" id="KW-0678">Repressor</keyword>
<feature type="binding site" evidence="14">
    <location>
        <position position="98"/>
    </location>
    <ligand>
        <name>Fe cation</name>
        <dbReference type="ChEBI" id="CHEBI:24875"/>
    </ligand>
</feature>
<gene>
    <name evidence="16" type="primary">fur</name>
    <name evidence="16" type="ORF">Dpo_8c00380</name>
</gene>
<keyword evidence="17" id="KW-1185">Reference proteome</keyword>
<dbReference type="Gene3D" id="3.30.1490.190">
    <property type="match status" value="1"/>
</dbReference>
<dbReference type="InterPro" id="IPR036388">
    <property type="entry name" value="WH-like_DNA-bd_sf"/>
</dbReference>
<dbReference type="AlphaFoldDB" id="S0G3I8"/>
<dbReference type="InterPro" id="IPR043135">
    <property type="entry name" value="Fur_C"/>
</dbReference>
<comment type="subunit">
    <text evidence="3">Homodimer.</text>
</comment>
<dbReference type="Gene3D" id="2.30.30.90">
    <property type="match status" value="2"/>
</dbReference>
<evidence type="ECO:0000256" key="5">
    <source>
        <dbReference type="ARBA" id="ARBA00022490"/>
    </source>
</evidence>
<dbReference type="GO" id="GO:0003677">
    <property type="term" value="F:DNA binding"/>
    <property type="evidence" value="ECO:0007669"/>
    <property type="project" value="UniProtKB-KW"/>
</dbReference>
<evidence type="ECO:0000256" key="13">
    <source>
        <dbReference type="PIRSR" id="PIRSR602481-1"/>
    </source>
</evidence>
<evidence type="ECO:0000256" key="10">
    <source>
        <dbReference type="ARBA" id="ARBA00023015"/>
    </source>
</evidence>
<evidence type="ECO:0000256" key="1">
    <source>
        <dbReference type="ARBA" id="ARBA00004496"/>
    </source>
</evidence>
<dbReference type="EMBL" id="APJX01000008">
    <property type="protein sequence ID" value="EMS78371.1"/>
    <property type="molecule type" value="Genomic_DNA"/>
</dbReference>
<accession>S0G3I8</accession>
<dbReference type="GO" id="GO:0005737">
    <property type="term" value="C:cytoplasm"/>
    <property type="evidence" value="ECO:0007669"/>
    <property type="project" value="UniProtKB-SubCell"/>
</dbReference>
<dbReference type="PATRIC" id="fig|1286635.3.peg.3498"/>
<comment type="subcellular location">
    <subcellularLocation>
        <location evidence="1">Cytoplasm</location>
    </subcellularLocation>
</comment>
<dbReference type="Pfam" id="PF04023">
    <property type="entry name" value="FeoA"/>
    <property type="match status" value="2"/>
</dbReference>
<evidence type="ECO:0000256" key="12">
    <source>
        <dbReference type="ARBA" id="ARBA00023163"/>
    </source>
</evidence>
<organism evidence="16 17">
    <name type="scientific">Desulfotignum phosphitoxidans DSM 13687</name>
    <dbReference type="NCBI Taxonomy" id="1286635"/>
    <lineage>
        <taxon>Bacteria</taxon>
        <taxon>Pseudomonadati</taxon>
        <taxon>Thermodesulfobacteriota</taxon>
        <taxon>Desulfobacteria</taxon>
        <taxon>Desulfobacterales</taxon>
        <taxon>Desulfobacteraceae</taxon>
        <taxon>Desulfotignum</taxon>
    </lineage>
</organism>
<dbReference type="Pfam" id="PF01475">
    <property type="entry name" value="FUR"/>
    <property type="match status" value="1"/>
</dbReference>
<evidence type="ECO:0000256" key="3">
    <source>
        <dbReference type="ARBA" id="ARBA00011738"/>
    </source>
</evidence>
<feature type="binding site" evidence="14">
    <location>
        <position position="134"/>
    </location>
    <ligand>
        <name>Fe cation</name>
        <dbReference type="ChEBI" id="CHEBI:24875"/>
    </ligand>
</feature>
<feature type="binding site" evidence="13">
    <location>
        <position position="105"/>
    </location>
    <ligand>
        <name>Zn(2+)</name>
        <dbReference type="ChEBI" id="CHEBI:29105"/>
    </ligand>
</feature>
<evidence type="ECO:0000313" key="16">
    <source>
        <dbReference type="EMBL" id="EMS78371.1"/>
    </source>
</evidence>
<reference evidence="16 17" key="1">
    <citation type="journal article" date="2013" name="Genome Announc.">
        <title>Draft Genome Sequence of Desulfotignum phosphitoxidans DSM 13687 Strain FiPS-3.</title>
        <authorList>
            <person name="Poehlein A."/>
            <person name="Daniel R."/>
            <person name="Simeonova D.D."/>
        </authorList>
    </citation>
    <scope>NUCLEOTIDE SEQUENCE [LARGE SCALE GENOMIC DNA]</scope>
    <source>
        <strain evidence="16 17">DSM 13687</strain>
    </source>
</reference>
<evidence type="ECO:0000256" key="11">
    <source>
        <dbReference type="ARBA" id="ARBA00023125"/>
    </source>
</evidence>
<dbReference type="GO" id="GO:0046914">
    <property type="term" value="F:transition metal ion binding"/>
    <property type="evidence" value="ECO:0007669"/>
    <property type="project" value="InterPro"/>
</dbReference>
<dbReference type="SUPFAM" id="SSF46785">
    <property type="entry name" value="Winged helix' DNA-binding domain"/>
    <property type="match status" value="1"/>
</dbReference>
<dbReference type="Gene3D" id="1.10.10.10">
    <property type="entry name" value="Winged helix-like DNA-binding domain superfamily/Winged helix DNA-binding domain"/>
    <property type="match status" value="1"/>
</dbReference>
<evidence type="ECO:0000313" key="17">
    <source>
        <dbReference type="Proteomes" id="UP000014216"/>
    </source>
</evidence>
<evidence type="ECO:0000256" key="6">
    <source>
        <dbReference type="ARBA" id="ARBA00022491"/>
    </source>
</evidence>
<comment type="cofactor">
    <cofactor evidence="13">
        <name>Zn(2+)</name>
        <dbReference type="ChEBI" id="CHEBI:29105"/>
    </cofactor>
    <text evidence="13">Binds 1 zinc ion per subunit.</text>
</comment>
<evidence type="ECO:0000256" key="8">
    <source>
        <dbReference type="ARBA" id="ARBA00022833"/>
    </source>
</evidence>
<dbReference type="InterPro" id="IPR007167">
    <property type="entry name" value="Fe-transptr_FeoA-like"/>
</dbReference>
<proteinExistence type="inferred from homology"/>
<keyword evidence="8 13" id="KW-0862">Zinc</keyword>
<keyword evidence="9 14" id="KW-0408">Iron</keyword>
<dbReference type="GO" id="GO:0003700">
    <property type="term" value="F:DNA-binding transcription factor activity"/>
    <property type="evidence" value="ECO:0007669"/>
    <property type="project" value="InterPro"/>
</dbReference>
<evidence type="ECO:0000256" key="14">
    <source>
        <dbReference type="PIRSR" id="PIRSR602481-2"/>
    </source>
</evidence>
<dbReference type="Proteomes" id="UP000014216">
    <property type="component" value="Unassembled WGS sequence"/>
</dbReference>
<feature type="domain" description="Ferrous iron transporter FeoA-like" evidence="15">
    <location>
        <begin position="248"/>
        <end position="320"/>
    </location>
</feature>
<dbReference type="InterPro" id="IPR038157">
    <property type="entry name" value="FeoA_core_dom"/>
</dbReference>